<evidence type="ECO:0000256" key="1">
    <source>
        <dbReference type="ARBA" id="ARBA00022723"/>
    </source>
</evidence>
<dbReference type="PANTHER" id="PTHR43432:SF3">
    <property type="entry name" value="SLR0285 PROTEIN"/>
    <property type="match status" value="1"/>
</dbReference>
<name>A0A5R8KH28_9BACT</name>
<proteinExistence type="predicted"/>
<dbReference type="GO" id="GO:0003824">
    <property type="term" value="F:catalytic activity"/>
    <property type="evidence" value="ECO:0007669"/>
    <property type="project" value="InterPro"/>
</dbReference>
<dbReference type="SFLD" id="SFLDG01084">
    <property type="entry name" value="Uncharacterised_Radical_SAM_Su"/>
    <property type="match status" value="1"/>
</dbReference>
<reference evidence="5 6" key="1">
    <citation type="submission" date="2019-05" db="EMBL/GenBank/DDBJ databases">
        <title>Verrucobacter flavum gen. nov., sp. nov. a new member of the family Verrucomicrobiaceae.</title>
        <authorList>
            <person name="Szuroczki S."/>
            <person name="Abbaszade G."/>
            <person name="Szabo A."/>
            <person name="Felfoldi T."/>
            <person name="Schumann P."/>
            <person name="Boka K."/>
            <person name="Keki Z."/>
            <person name="Toumi M."/>
            <person name="Toth E."/>
        </authorList>
    </citation>
    <scope>NUCLEOTIDE SEQUENCE [LARGE SCALE GENOMIC DNA]</scope>
    <source>
        <strain evidence="5 6">MG-N-17</strain>
    </source>
</reference>
<dbReference type="InterPro" id="IPR007197">
    <property type="entry name" value="rSAM"/>
</dbReference>
<dbReference type="GO" id="GO:0051536">
    <property type="term" value="F:iron-sulfur cluster binding"/>
    <property type="evidence" value="ECO:0007669"/>
    <property type="project" value="UniProtKB-KW"/>
</dbReference>
<dbReference type="SMART" id="SM00729">
    <property type="entry name" value="Elp3"/>
    <property type="match status" value="1"/>
</dbReference>
<evidence type="ECO:0000313" key="6">
    <source>
        <dbReference type="Proteomes" id="UP000306196"/>
    </source>
</evidence>
<dbReference type="AlphaFoldDB" id="A0A5R8KH28"/>
<evidence type="ECO:0000256" key="2">
    <source>
        <dbReference type="ARBA" id="ARBA00023004"/>
    </source>
</evidence>
<dbReference type="EMBL" id="VAUV01000005">
    <property type="protein sequence ID" value="TLD71551.1"/>
    <property type="molecule type" value="Genomic_DNA"/>
</dbReference>
<dbReference type="SFLD" id="SFLDS00029">
    <property type="entry name" value="Radical_SAM"/>
    <property type="match status" value="1"/>
</dbReference>
<comment type="caution">
    <text evidence="5">The sequence shown here is derived from an EMBL/GenBank/DDBJ whole genome shotgun (WGS) entry which is preliminary data.</text>
</comment>
<dbReference type="Proteomes" id="UP000306196">
    <property type="component" value="Unassembled WGS sequence"/>
</dbReference>
<sequence length="351" mass="38907">MLNKPIRGRGAEGNPLERFVSLRVEYDDGEAPGRVETKVFVDHSSSVISKNESPDLGMMASVNPYRGCEHGCAYCYARPTHEYLGFGSGVDFESRIMVKTEAPKLLRATLMKPRYRVVPVTMSGVTDCYQPLEKKLRVTRGCLEVFAEFRHPVAIITKNHLVTRDVDLLSELAKFQASMVYVSITSLDADLAHKLEPRASSPKMRLEAVRLLRAAGVPVGVSVAPMIPGLNDHEIPAILEAAAQAGAMAAFYSVVRLPFGVKEVFAEWLETHFPDRKEKILGRIRESQGQTMSHPEFGKRLSGVGVWAEQVAQLFRVGMIRSGLAKMERPKLSNAAFRRPGEQMQLELVGV</sequence>
<dbReference type="OrthoDB" id="9785699at2"/>
<gene>
    <name evidence="5" type="ORF">FEM03_08340</name>
</gene>
<keyword evidence="2" id="KW-0408">Iron</keyword>
<dbReference type="GO" id="GO:0046872">
    <property type="term" value="F:metal ion binding"/>
    <property type="evidence" value="ECO:0007669"/>
    <property type="project" value="UniProtKB-KW"/>
</dbReference>
<dbReference type="InterPro" id="IPR006638">
    <property type="entry name" value="Elp3/MiaA/NifB-like_rSAM"/>
</dbReference>
<dbReference type="InterPro" id="IPR040086">
    <property type="entry name" value="MJ0683-like"/>
</dbReference>
<organism evidence="5 6">
    <name type="scientific">Phragmitibacter flavus</name>
    <dbReference type="NCBI Taxonomy" id="2576071"/>
    <lineage>
        <taxon>Bacteria</taxon>
        <taxon>Pseudomonadati</taxon>
        <taxon>Verrucomicrobiota</taxon>
        <taxon>Verrucomicrobiia</taxon>
        <taxon>Verrucomicrobiales</taxon>
        <taxon>Verrucomicrobiaceae</taxon>
        <taxon>Phragmitibacter</taxon>
    </lineage>
</organism>
<dbReference type="PANTHER" id="PTHR43432">
    <property type="entry name" value="SLR0285 PROTEIN"/>
    <property type="match status" value="1"/>
</dbReference>
<keyword evidence="6" id="KW-1185">Reference proteome</keyword>
<dbReference type="Gene3D" id="3.80.30.30">
    <property type="match status" value="1"/>
</dbReference>
<evidence type="ECO:0000313" key="5">
    <source>
        <dbReference type="EMBL" id="TLD71551.1"/>
    </source>
</evidence>
<dbReference type="SUPFAM" id="SSF102114">
    <property type="entry name" value="Radical SAM enzymes"/>
    <property type="match status" value="1"/>
</dbReference>
<evidence type="ECO:0000259" key="4">
    <source>
        <dbReference type="SMART" id="SM00729"/>
    </source>
</evidence>
<dbReference type="NCBIfam" id="NF033668">
    <property type="entry name" value="rSAM_PA0069"/>
    <property type="match status" value="1"/>
</dbReference>
<keyword evidence="3" id="KW-0411">Iron-sulfur</keyword>
<keyword evidence="1" id="KW-0479">Metal-binding</keyword>
<accession>A0A5R8KH28</accession>
<dbReference type="Pfam" id="PF04055">
    <property type="entry name" value="Radical_SAM"/>
    <property type="match status" value="1"/>
</dbReference>
<dbReference type="InterPro" id="IPR058240">
    <property type="entry name" value="rSAM_sf"/>
</dbReference>
<dbReference type="CDD" id="cd01335">
    <property type="entry name" value="Radical_SAM"/>
    <property type="match status" value="1"/>
</dbReference>
<protein>
    <submittedName>
        <fullName evidence="5">PA0069 family radical SAM protein</fullName>
    </submittedName>
</protein>
<feature type="domain" description="Elp3/MiaA/NifB-like radical SAM core" evidence="4">
    <location>
        <begin position="58"/>
        <end position="286"/>
    </location>
</feature>
<evidence type="ECO:0000256" key="3">
    <source>
        <dbReference type="ARBA" id="ARBA00023014"/>
    </source>
</evidence>